<keyword evidence="8 11" id="KW-0378">Hydrolase</keyword>
<dbReference type="PRINTS" id="PR00742">
    <property type="entry name" value="GLHYDRLASE35"/>
</dbReference>
<keyword evidence="6" id="KW-0964">Secreted</keyword>
<keyword evidence="16" id="KW-1185">Reference proteome</keyword>
<dbReference type="InterPro" id="IPR000922">
    <property type="entry name" value="Lectin_gal-bd_dom"/>
</dbReference>
<evidence type="ECO:0000256" key="9">
    <source>
        <dbReference type="ARBA" id="ARBA00023180"/>
    </source>
</evidence>
<evidence type="ECO:0000256" key="7">
    <source>
        <dbReference type="ARBA" id="ARBA00022729"/>
    </source>
</evidence>
<dbReference type="SUPFAM" id="SSF51445">
    <property type="entry name" value="(Trans)glycosidases"/>
    <property type="match status" value="1"/>
</dbReference>
<comment type="subcellular location">
    <subcellularLocation>
        <location evidence="2">Secreted</location>
        <location evidence="2">Extracellular space</location>
        <location evidence="2">Apoplast</location>
    </subcellularLocation>
</comment>
<proteinExistence type="inferred from homology"/>
<feature type="signal peptide" evidence="13">
    <location>
        <begin position="1"/>
        <end position="22"/>
    </location>
</feature>
<evidence type="ECO:0000256" key="2">
    <source>
        <dbReference type="ARBA" id="ARBA00004271"/>
    </source>
</evidence>
<dbReference type="Gene3D" id="2.60.120.260">
    <property type="entry name" value="Galactose-binding domain-like"/>
    <property type="match status" value="2"/>
</dbReference>
<keyword evidence="5" id="KW-0052">Apoplast</keyword>
<evidence type="ECO:0000259" key="14">
    <source>
        <dbReference type="PROSITE" id="PS50228"/>
    </source>
</evidence>
<feature type="domain" description="SUEL-type lectin" evidence="14">
    <location>
        <begin position="742"/>
        <end position="826"/>
    </location>
</feature>
<evidence type="ECO:0000256" key="13">
    <source>
        <dbReference type="SAM" id="SignalP"/>
    </source>
</evidence>
<evidence type="ECO:0000256" key="4">
    <source>
        <dbReference type="ARBA" id="ARBA00012756"/>
    </source>
</evidence>
<dbReference type="GO" id="GO:0004565">
    <property type="term" value="F:beta-galactosidase activity"/>
    <property type="evidence" value="ECO:0007669"/>
    <property type="project" value="UniProtKB-EC"/>
</dbReference>
<dbReference type="GO" id="GO:0030246">
    <property type="term" value="F:carbohydrate binding"/>
    <property type="evidence" value="ECO:0007669"/>
    <property type="project" value="InterPro"/>
</dbReference>
<comment type="catalytic activity">
    <reaction evidence="1 11">
        <text>Hydrolysis of terminal non-reducing beta-D-galactose residues in beta-D-galactosides.</text>
        <dbReference type="EC" id="3.2.1.23"/>
    </reaction>
</comment>
<reference evidence="15" key="1">
    <citation type="submission" date="2020-03" db="EMBL/GenBank/DDBJ databases">
        <title>A high-quality chromosome-level genome assembly of a woody plant with both climbing and erect habits, Rhamnella rubrinervis.</title>
        <authorList>
            <person name="Lu Z."/>
            <person name="Yang Y."/>
            <person name="Zhu X."/>
            <person name="Sun Y."/>
        </authorList>
    </citation>
    <scope>NUCLEOTIDE SEQUENCE</scope>
    <source>
        <strain evidence="15">BYM</strain>
        <tissue evidence="15">Leaf</tissue>
    </source>
</reference>
<dbReference type="AlphaFoldDB" id="A0A8K0E1Y0"/>
<dbReference type="Gene3D" id="2.60.120.740">
    <property type="match status" value="1"/>
</dbReference>
<dbReference type="Pfam" id="PF21467">
    <property type="entry name" value="BetaGal_gal-bd"/>
    <property type="match status" value="1"/>
</dbReference>
<comment type="similarity">
    <text evidence="3 12">Belongs to the glycosyl hydrolase 35 family.</text>
</comment>
<dbReference type="EMBL" id="VOIH02000007">
    <property type="protein sequence ID" value="KAF3441752.1"/>
    <property type="molecule type" value="Genomic_DNA"/>
</dbReference>
<dbReference type="InterPro" id="IPR031330">
    <property type="entry name" value="Gly_Hdrlase_35_cat"/>
</dbReference>
<dbReference type="InterPro" id="IPR048913">
    <property type="entry name" value="BetaGal_gal-bd"/>
</dbReference>
<keyword evidence="9" id="KW-0325">Glycoprotein</keyword>
<dbReference type="CDD" id="cd22842">
    <property type="entry name" value="Gal_Rha_Lectin_BGal"/>
    <property type="match status" value="1"/>
</dbReference>
<dbReference type="GO" id="GO:0048046">
    <property type="term" value="C:apoplast"/>
    <property type="evidence" value="ECO:0007669"/>
    <property type="project" value="UniProtKB-SubCell"/>
</dbReference>
<dbReference type="SUPFAM" id="SSF49785">
    <property type="entry name" value="Galactose-binding domain-like"/>
    <property type="match status" value="2"/>
</dbReference>
<dbReference type="Pfam" id="PF02140">
    <property type="entry name" value="SUEL_Lectin"/>
    <property type="match status" value="1"/>
</dbReference>
<evidence type="ECO:0000256" key="8">
    <source>
        <dbReference type="ARBA" id="ARBA00022801"/>
    </source>
</evidence>
<dbReference type="FunFam" id="3.20.20.80:FF:000098">
    <property type="entry name" value="Beta-galactosidase"/>
    <property type="match status" value="1"/>
</dbReference>
<dbReference type="Proteomes" id="UP000796880">
    <property type="component" value="Unassembled WGS sequence"/>
</dbReference>
<dbReference type="Pfam" id="PF01301">
    <property type="entry name" value="Glyco_hydro_35"/>
    <property type="match status" value="1"/>
</dbReference>
<dbReference type="EC" id="3.2.1.23" evidence="4 11"/>
<dbReference type="Gene3D" id="3.20.20.80">
    <property type="entry name" value="Glycosidases"/>
    <property type="match status" value="1"/>
</dbReference>
<dbReference type="Pfam" id="PF17834">
    <property type="entry name" value="GHD"/>
    <property type="match status" value="1"/>
</dbReference>
<evidence type="ECO:0000256" key="6">
    <source>
        <dbReference type="ARBA" id="ARBA00022525"/>
    </source>
</evidence>
<evidence type="ECO:0000313" key="15">
    <source>
        <dbReference type="EMBL" id="KAF3441752.1"/>
    </source>
</evidence>
<dbReference type="FunFam" id="2.60.120.260:FF:000142">
    <property type="entry name" value="Beta-galactosidase"/>
    <property type="match status" value="1"/>
</dbReference>
<name>A0A8K0E1Y0_9ROSA</name>
<dbReference type="InterPro" id="IPR043159">
    <property type="entry name" value="Lectin_gal-bd_sf"/>
</dbReference>
<protein>
    <recommendedName>
        <fullName evidence="4 11">Beta-galactosidase</fullName>
        <ecNumber evidence="4 11">3.2.1.23</ecNumber>
    </recommendedName>
</protein>
<dbReference type="PROSITE" id="PS01182">
    <property type="entry name" value="GLYCOSYL_HYDROL_F35"/>
    <property type="match status" value="1"/>
</dbReference>
<dbReference type="OrthoDB" id="1657402at2759"/>
<dbReference type="PROSITE" id="PS50228">
    <property type="entry name" value="SUEL_LECTIN"/>
    <property type="match status" value="1"/>
</dbReference>
<dbReference type="InterPro" id="IPR008979">
    <property type="entry name" value="Galactose-bd-like_sf"/>
</dbReference>
<dbReference type="InterPro" id="IPR019801">
    <property type="entry name" value="Glyco_hydro_35_CS"/>
</dbReference>
<evidence type="ECO:0000256" key="10">
    <source>
        <dbReference type="ARBA" id="ARBA00023295"/>
    </source>
</evidence>
<feature type="chain" id="PRO_5035430227" description="Beta-galactosidase" evidence="13">
    <location>
        <begin position="23"/>
        <end position="826"/>
    </location>
</feature>
<gene>
    <name evidence="15" type="ORF">FNV43_RR15667</name>
</gene>
<organism evidence="15 16">
    <name type="scientific">Rhamnella rubrinervis</name>
    <dbReference type="NCBI Taxonomy" id="2594499"/>
    <lineage>
        <taxon>Eukaryota</taxon>
        <taxon>Viridiplantae</taxon>
        <taxon>Streptophyta</taxon>
        <taxon>Embryophyta</taxon>
        <taxon>Tracheophyta</taxon>
        <taxon>Spermatophyta</taxon>
        <taxon>Magnoliopsida</taxon>
        <taxon>eudicotyledons</taxon>
        <taxon>Gunneridae</taxon>
        <taxon>Pentapetalae</taxon>
        <taxon>rosids</taxon>
        <taxon>fabids</taxon>
        <taxon>Rosales</taxon>
        <taxon>Rhamnaceae</taxon>
        <taxon>rhamnoid group</taxon>
        <taxon>Rhamneae</taxon>
        <taxon>Rhamnella</taxon>
    </lineage>
</organism>
<keyword evidence="10 11" id="KW-0326">Glycosidase</keyword>
<evidence type="ECO:0000313" key="16">
    <source>
        <dbReference type="Proteomes" id="UP000796880"/>
    </source>
</evidence>
<sequence>MSCCSSIVVLLAFGFLAALCSAIDVSYDERAVKIDGERRILLSGSIHYPRSTAEMWPDLIKKGKDGGLNTIETYVFWNAHEPKRREYNFEGNLDVVRFIKTIQSEGLYAILRIGPYVCAEWNYGGFPVWLHNIPGIKFRTKNQIFEDEMRNFTTVIVEMMRREKLFASQGGPIILAQIENEYGNIMWKYGADGVDYMNWCANMAESYNIGVPWIMCQQDNAPKPIISTCNGWYCDHWNPKRNDIPKMWTENWSGWFKNWQAQDPHRTAEDLAFAVAKFFQSGGTMQNYYMYHGGTNFGRTAGGPYITTSYDYDAPLDEYGNLNQPKWGHLRSLHFVLRSIEKALTNGFVRTTSYGNSVQVTSFSYRGQDVCFLGNSNQSSDATINYQGTMFTIPAWSISILPDCFNEVYNTAKVNSQTSIMVKTPNLADDGEEPYRLQWSWRSEHFAHKKKDGTVDGSGLITNALLDQKAVTNDTSDYLWYITSVNINKTDAILGADVSLHVVTSGHILHAFVNGVHIGTQIGDNGHYGFTFDRKVNLNVGQNDIVLLSVTVGLANYGAEFENAEVGIHGPVQLIGTKQNQKVVVDLSENQWIYKAGLAGEAKQLFADPNSHKWHNYGLPTSRMFVWYKTTFKAPLGTDPVVVDLLGLGKGEAWINGQSIGRYWPSSAANENGCSYNCDYRGPYSSGKCLTNCGKSSQRWYHVPREFLKDDANEMVLFEELGGNPWNVKFQTVTVGTICANAFEGNTLELSCQGGRVISDVRFASFGLPQGTCGSFTKGRCESPKAFAYIFNHCKGKASCSIPVNELTLGPTGCKDTNRLAVEAIC</sequence>
<dbReference type="PANTHER" id="PTHR23421">
    <property type="entry name" value="BETA-GALACTOSIDASE RELATED"/>
    <property type="match status" value="1"/>
</dbReference>
<dbReference type="InterPro" id="IPR001944">
    <property type="entry name" value="Glycoside_Hdrlase_35"/>
</dbReference>
<dbReference type="InterPro" id="IPR041392">
    <property type="entry name" value="GHD"/>
</dbReference>
<evidence type="ECO:0000256" key="5">
    <source>
        <dbReference type="ARBA" id="ARBA00022523"/>
    </source>
</evidence>
<dbReference type="InterPro" id="IPR017853">
    <property type="entry name" value="GH"/>
</dbReference>
<evidence type="ECO:0000256" key="12">
    <source>
        <dbReference type="RuleBase" id="RU003679"/>
    </source>
</evidence>
<comment type="caution">
    <text evidence="15">The sequence shown here is derived from an EMBL/GenBank/DDBJ whole genome shotgun (WGS) entry which is preliminary data.</text>
</comment>
<keyword evidence="7 13" id="KW-0732">Signal</keyword>
<accession>A0A8K0E1Y0</accession>
<dbReference type="GO" id="GO:0005975">
    <property type="term" value="P:carbohydrate metabolic process"/>
    <property type="evidence" value="ECO:0007669"/>
    <property type="project" value="InterPro"/>
</dbReference>
<evidence type="ECO:0000256" key="11">
    <source>
        <dbReference type="RuleBase" id="RU000675"/>
    </source>
</evidence>
<evidence type="ECO:0000256" key="1">
    <source>
        <dbReference type="ARBA" id="ARBA00001412"/>
    </source>
</evidence>
<evidence type="ECO:0000256" key="3">
    <source>
        <dbReference type="ARBA" id="ARBA00009809"/>
    </source>
</evidence>